<dbReference type="AlphaFoldDB" id="A0A956M0R8"/>
<evidence type="ECO:0000313" key="1">
    <source>
        <dbReference type="EMBL" id="MCA9727731.1"/>
    </source>
</evidence>
<organism evidence="1 2">
    <name type="scientific">Eiseniibacteriota bacterium</name>
    <dbReference type="NCBI Taxonomy" id="2212470"/>
    <lineage>
        <taxon>Bacteria</taxon>
        <taxon>Candidatus Eiseniibacteriota</taxon>
    </lineage>
</organism>
<protein>
    <submittedName>
        <fullName evidence="1">Uncharacterized protein</fullName>
    </submittedName>
</protein>
<evidence type="ECO:0000313" key="2">
    <source>
        <dbReference type="Proteomes" id="UP000697710"/>
    </source>
</evidence>
<dbReference type="EMBL" id="JAGQHR010000224">
    <property type="protein sequence ID" value="MCA9727731.1"/>
    <property type="molecule type" value="Genomic_DNA"/>
</dbReference>
<accession>A0A956M0R8</accession>
<dbReference type="Proteomes" id="UP000697710">
    <property type="component" value="Unassembled WGS sequence"/>
</dbReference>
<proteinExistence type="predicted"/>
<sequence length="141" mass="15640">MFANGSIRRTLQRGALLASIGFLLPGSVLAVDPGSLSGTLDVTGVTGEVGDQDRRTVKQDYRVQWDRTLFPTIQLHAGYRFYRFDLDEATQSYRRETRPDGSLTWNHPLFTFGASAARRMTRTNQAAGDLTADDLGLSLRT</sequence>
<reference evidence="1" key="2">
    <citation type="journal article" date="2021" name="Microbiome">
        <title>Successional dynamics and alternative stable states in a saline activated sludge microbial community over 9 years.</title>
        <authorList>
            <person name="Wang Y."/>
            <person name="Ye J."/>
            <person name="Ju F."/>
            <person name="Liu L."/>
            <person name="Boyd J.A."/>
            <person name="Deng Y."/>
            <person name="Parks D.H."/>
            <person name="Jiang X."/>
            <person name="Yin X."/>
            <person name="Woodcroft B.J."/>
            <person name="Tyson G.W."/>
            <person name="Hugenholtz P."/>
            <person name="Polz M.F."/>
            <person name="Zhang T."/>
        </authorList>
    </citation>
    <scope>NUCLEOTIDE SEQUENCE</scope>
    <source>
        <strain evidence="1">HKST-UBA01</strain>
    </source>
</reference>
<gene>
    <name evidence="1" type="ORF">KC729_08605</name>
</gene>
<feature type="non-terminal residue" evidence="1">
    <location>
        <position position="141"/>
    </location>
</feature>
<comment type="caution">
    <text evidence="1">The sequence shown here is derived from an EMBL/GenBank/DDBJ whole genome shotgun (WGS) entry which is preliminary data.</text>
</comment>
<reference evidence="1" key="1">
    <citation type="submission" date="2020-04" db="EMBL/GenBank/DDBJ databases">
        <authorList>
            <person name="Zhang T."/>
        </authorList>
    </citation>
    <scope>NUCLEOTIDE SEQUENCE</scope>
    <source>
        <strain evidence="1">HKST-UBA01</strain>
    </source>
</reference>
<name>A0A956M0R8_UNCEI</name>